<evidence type="ECO:0000313" key="5">
    <source>
        <dbReference type="Proteomes" id="UP000235672"/>
    </source>
</evidence>
<keyword evidence="2" id="KW-0812">Transmembrane</keyword>
<dbReference type="PANTHER" id="PTHR34502">
    <property type="entry name" value="DUF6594 DOMAIN-CONTAINING PROTEIN-RELATED"/>
    <property type="match status" value="1"/>
</dbReference>
<feature type="compositionally biased region" description="Low complexity" evidence="1">
    <location>
        <begin position="1"/>
        <end position="18"/>
    </location>
</feature>
<keyword evidence="5" id="KW-1185">Reference proteome</keyword>
<feature type="transmembrane region" description="Helical" evidence="2">
    <location>
        <begin position="318"/>
        <end position="338"/>
    </location>
</feature>
<feature type="compositionally biased region" description="Polar residues" evidence="1">
    <location>
        <begin position="19"/>
        <end position="40"/>
    </location>
</feature>
<dbReference type="Proteomes" id="UP000235672">
    <property type="component" value="Unassembled WGS sequence"/>
</dbReference>
<evidence type="ECO:0000313" key="4">
    <source>
        <dbReference type="EMBL" id="PMD13802.1"/>
    </source>
</evidence>
<feature type="transmembrane region" description="Helical" evidence="2">
    <location>
        <begin position="370"/>
        <end position="387"/>
    </location>
</feature>
<dbReference type="InterPro" id="IPR046529">
    <property type="entry name" value="DUF6594"/>
</dbReference>
<evidence type="ECO:0000256" key="2">
    <source>
        <dbReference type="SAM" id="Phobius"/>
    </source>
</evidence>
<evidence type="ECO:0000256" key="1">
    <source>
        <dbReference type="SAM" id="MobiDB-lite"/>
    </source>
</evidence>
<feature type="compositionally biased region" description="Polar residues" evidence="1">
    <location>
        <begin position="274"/>
        <end position="284"/>
    </location>
</feature>
<proteinExistence type="predicted"/>
<reference evidence="4 5" key="1">
    <citation type="submission" date="2016-05" db="EMBL/GenBank/DDBJ databases">
        <title>A degradative enzymes factory behind the ericoid mycorrhizal symbiosis.</title>
        <authorList>
            <consortium name="DOE Joint Genome Institute"/>
            <person name="Martino E."/>
            <person name="Morin E."/>
            <person name="Grelet G."/>
            <person name="Kuo A."/>
            <person name="Kohler A."/>
            <person name="Daghino S."/>
            <person name="Barry K."/>
            <person name="Choi C."/>
            <person name="Cichocki N."/>
            <person name="Clum A."/>
            <person name="Copeland A."/>
            <person name="Hainaut M."/>
            <person name="Haridas S."/>
            <person name="Labutti K."/>
            <person name="Lindquist E."/>
            <person name="Lipzen A."/>
            <person name="Khouja H.-R."/>
            <person name="Murat C."/>
            <person name="Ohm R."/>
            <person name="Olson A."/>
            <person name="Spatafora J."/>
            <person name="Veneault-Fourrey C."/>
            <person name="Henrissat B."/>
            <person name="Grigoriev I."/>
            <person name="Martin F."/>
            <person name="Perotto S."/>
        </authorList>
    </citation>
    <scope>NUCLEOTIDE SEQUENCE [LARGE SCALE GENOMIC DNA]</scope>
    <source>
        <strain evidence="4 5">UAMH 7357</strain>
    </source>
</reference>
<dbReference type="Pfam" id="PF20237">
    <property type="entry name" value="DUF6594"/>
    <property type="match status" value="1"/>
</dbReference>
<feature type="domain" description="DUF6594" evidence="3">
    <location>
        <begin position="67"/>
        <end position="384"/>
    </location>
</feature>
<dbReference type="STRING" id="1745343.A0A2J6PIC8"/>
<organism evidence="4 5">
    <name type="scientific">Hyaloscypha hepaticicola</name>
    <dbReference type="NCBI Taxonomy" id="2082293"/>
    <lineage>
        <taxon>Eukaryota</taxon>
        <taxon>Fungi</taxon>
        <taxon>Dikarya</taxon>
        <taxon>Ascomycota</taxon>
        <taxon>Pezizomycotina</taxon>
        <taxon>Leotiomycetes</taxon>
        <taxon>Helotiales</taxon>
        <taxon>Hyaloscyphaceae</taxon>
        <taxon>Hyaloscypha</taxon>
    </lineage>
</organism>
<keyword evidence="2" id="KW-1133">Transmembrane helix</keyword>
<dbReference type="EMBL" id="KZ613527">
    <property type="protein sequence ID" value="PMD13802.1"/>
    <property type="molecule type" value="Genomic_DNA"/>
</dbReference>
<feature type="transmembrane region" description="Helical" evidence="2">
    <location>
        <begin position="344"/>
        <end position="363"/>
    </location>
</feature>
<keyword evidence="2" id="KW-0472">Membrane</keyword>
<dbReference type="OrthoDB" id="5342093at2759"/>
<protein>
    <recommendedName>
        <fullName evidence="3">DUF6594 domain-containing protein</fullName>
    </recommendedName>
</protein>
<dbReference type="AlphaFoldDB" id="A0A2J6PIC8"/>
<sequence length="390" mass="43979">MAPPSTTSESEKMSTTLTNSSFTESPRSLSQGTAQTSVMTDTPLMGNRPPLTPQQSTETSDDDVPGWPTIAKLMAVRPEFESYSRFRELNVKNLLYYQVELAELREELKELELIDWQKRELSDAGKFAKRADYLIASPTLESSKDRKQWKVVVKIRKLLKQYNAALLQHEKMSALPEPDSCNIEELRKWIKRPEYGNYCIGGHGSDAWGDLYSKEKLPDPLMQRIWLLLRSIFWPPKAPPNTLDLVSTRPLRNIDGLTRWVQQKWIPFYHECRTSPSQTNTSDPSAIEENRQGRGKDGNPLFDLECYSGRTMLRFTSYVATVVACILPTLAIGVLATAHGTTHILLYIGGFTALFAIGLIVLTNPDTTRVEIFTATAAFSAVLVVFVQNQ</sequence>
<feature type="region of interest" description="Disordered" evidence="1">
    <location>
        <begin position="1"/>
        <end position="65"/>
    </location>
</feature>
<feature type="region of interest" description="Disordered" evidence="1">
    <location>
        <begin position="274"/>
        <end position="296"/>
    </location>
</feature>
<name>A0A2J6PIC8_9HELO</name>
<accession>A0A2J6PIC8</accession>
<gene>
    <name evidence="4" type="ORF">NA56DRAFT_637217</name>
</gene>
<evidence type="ECO:0000259" key="3">
    <source>
        <dbReference type="Pfam" id="PF20237"/>
    </source>
</evidence>
<dbReference type="PANTHER" id="PTHR34502:SF5">
    <property type="entry name" value="DUF6594 DOMAIN-CONTAINING PROTEIN"/>
    <property type="match status" value="1"/>
</dbReference>